<evidence type="ECO:0000313" key="2">
    <source>
        <dbReference type="EMBL" id="MBB4617347.1"/>
    </source>
</evidence>
<dbReference type="EMBL" id="JACHNY010000002">
    <property type="protein sequence ID" value="MBB4617347.1"/>
    <property type="molecule type" value="Genomic_DNA"/>
</dbReference>
<reference evidence="2 3" key="1">
    <citation type="submission" date="2020-08" db="EMBL/GenBank/DDBJ databases">
        <title>Genomic Encyclopedia of Type Strains, Phase IV (KMG-IV): sequencing the most valuable type-strain genomes for metagenomic binning, comparative biology and taxonomic classification.</title>
        <authorList>
            <person name="Goeker M."/>
        </authorList>
    </citation>
    <scope>NUCLEOTIDE SEQUENCE [LARGE SCALE GENOMIC DNA]</scope>
    <source>
        <strain evidence="2 3">DSM 15867</strain>
    </source>
</reference>
<keyword evidence="3" id="KW-1185">Reference proteome</keyword>
<dbReference type="InterPro" id="IPR029063">
    <property type="entry name" value="SAM-dependent_MTases_sf"/>
</dbReference>
<dbReference type="GO" id="GO:0032259">
    <property type="term" value="P:methylation"/>
    <property type="evidence" value="ECO:0007669"/>
    <property type="project" value="UniProtKB-KW"/>
</dbReference>
<dbReference type="Pfam" id="PF13847">
    <property type="entry name" value="Methyltransf_31"/>
    <property type="match status" value="1"/>
</dbReference>
<dbReference type="SUPFAM" id="SSF53335">
    <property type="entry name" value="S-adenosyl-L-methionine-dependent methyltransferases"/>
    <property type="match status" value="1"/>
</dbReference>
<organism evidence="2 3">
    <name type="scientific">Sphingomonas abaci</name>
    <dbReference type="NCBI Taxonomy" id="237611"/>
    <lineage>
        <taxon>Bacteria</taxon>
        <taxon>Pseudomonadati</taxon>
        <taxon>Pseudomonadota</taxon>
        <taxon>Alphaproteobacteria</taxon>
        <taxon>Sphingomonadales</taxon>
        <taxon>Sphingomonadaceae</taxon>
        <taxon>Sphingomonas</taxon>
    </lineage>
</organism>
<protein>
    <submittedName>
        <fullName evidence="2">Ubiquinone/menaquinone biosynthesis C-methylase UbiE</fullName>
    </submittedName>
</protein>
<dbReference type="Proteomes" id="UP000574769">
    <property type="component" value="Unassembled WGS sequence"/>
</dbReference>
<comment type="caution">
    <text evidence="2">The sequence shown here is derived from an EMBL/GenBank/DDBJ whole genome shotgun (WGS) entry which is preliminary data.</text>
</comment>
<gene>
    <name evidence="2" type="ORF">GGQ96_001467</name>
</gene>
<sequence length="284" mass="29925">MTSAADWTGRVGNVWAAEWQRTDRSLADLAVHLDAAIAHVAPDTGRALDIGCGAGGTSLALAAARPGLAITGIDLSEELVAVARERLAERYRLDPAATQVRFCAGDAVALAQAEEPVDLIVSRHGLMFFPDPVAALAAIRAATTDVATLVFSCFDARARNRFATIADDMTHVAVPPPAGYSPGPFAFSDPRQVAAWLTTAGWHDAEFRQVAFDYVAGEGSDPVADAISFLSRIGAAARPLAEATITDRETMLARLSAALAGHRVGNRLLLPASAWIWRANASGR</sequence>
<keyword evidence="2" id="KW-0489">Methyltransferase</keyword>
<dbReference type="RefSeq" id="WP_184113034.1">
    <property type="nucleotide sequence ID" value="NZ_JACHNY010000002.1"/>
</dbReference>
<keyword evidence="2" id="KW-0830">Ubiquinone</keyword>
<dbReference type="PANTHER" id="PTHR43861">
    <property type="entry name" value="TRANS-ACONITATE 2-METHYLTRANSFERASE-RELATED"/>
    <property type="match status" value="1"/>
</dbReference>
<dbReference type="InterPro" id="IPR025714">
    <property type="entry name" value="Methyltranfer_dom"/>
</dbReference>
<evidence type="ECO:0000313" key="3">
    <source>
        <dbReference type="Proteomes" id="UP000574769"/>
    </source>
</evidence>
<name>A0A7W7AHZ5_9SPHN</name>
<dbReference type="CDD" id="cd02440">
    <property type="entry name" value="AdoMet_MTases"/>
    <property type="match status" value="1"/>
</dbReference>
<dbReference type="AlphaFoldDB" id="A0A7W7AHZ5"/>
<dbReference type="PANTHER" id="PTHR43861:SF1">
    <property type="entry name" value="TRANS-ACONITATE 2-METHYLTRANSFERASE"/>
    <property type="match status" value="1"/>
</dbReference>
<evidence type="ECO:0000259" key="1">
    <source>
        <dbReference type="Pfam" id="PF13847"/>
    </source>
</evidence>
<proteinExistence type="predicted"/>
<accession>A0A7W7AHZ5</accession>
<dbReference type="Gene3D" id="3.40.50.150">
    <property type="entry name" value="Vaccinia Virus protein VP39"/>
    <property type="match status" value="1"/>
</dbReference>
<keyword evidence="2" id="KW-0808">Transferase</keyword>
<dbReference type="GO" id="GO:0008168">
    <property type="term" value="F:methyltransferase activity"/>
    <property type="evidence" value="ECO:0007669"/>
    <property type="project" value="UniProtKB-KW"/>
</dbReference>
<feature type="domain" description="Methyltransferase" evidence="1">
    <location>
        <begin position="46"/>
        <end position="171"/>
    </location>
</feature>